<feature type="active site" description="Proton donor/acceptor" evidence="3">
    <location>
        <position position="139"/>
    </location>
</feature>
<comment type="similarity">
    <text evidence="2">Belongs to the DapA family.</text>
</comment>
<dbReference type="InterPro" id="IPR002220">
    <property type="entry name" value="DapA-like"/>
</dbReference>
<evidence type="ECO:0000313" key="4">
    <source>
        <dbReference type="EMBL" id="GII91600.1"/>
    </source>
</evidence>
<protein>
    <submittedName>
        <fullName evidence="4">Dihydrodipicolinate synthase family protein</fullName>
    </submittedName>
</protein>
<dbReference type="AlphaFoldDB" id="A0A919RCW8"/>
<keyword evidence="5" id="KW-1185">Reference proteome</keyword>
<evidence type="ECO:0000256" key="1">
    <source>
        <dbReference type="ARBA" id="ARBA00023239"/>
    </source>
</evidence>
<dbReference type="InterPro" id="IPR013785">
    <property type="entry name" value="Aldolase_TIM"/>
</dbReference>
<dbReference type="CDD" id="cd00408">
    <property type="entry name" value="DHDPS-like"/>
    <property type="match status" value="1"/>
</dbReference>
<dbReference type="SUPFAM" id="SSF51569">
    <property type="entry name" value="Aldolase"/>
    <property type="match status" value="1"/>
</dbReference>
<name>A0A919RCW8_9ACTN</name>
<reference evidence="4" key="1">
    <citation type="submission" date="2021-01" db="EMBL/GenBank/DDBJ databases">
        <title>Whole genome shotgun sequence of Sinosporangium siamense NBRC 109515.</title>
        <authorList>
            <person name="Komaki H."/>
            <person name="Tamura T."/>
        </authorList>
    </citation>
    <scope>NUCLEOTIDE SEQUENCE</scope>
    <source>
        <strain evidence="4">NBRC 109515</strain>
    </source>
</reference>
<dbReference type="Gene3D" id="3.20.20.70">
    <property type="entry name" value="Aldolase class I"/>
    <property type="match status" value="1"/>
</dbReference>
<comment type="caution">
    <text evidence="4">The sequence shown here is derived from an EMBL/GenBank/DDBJ whole genome shotgun (WGS) entry which is preliminary data.</text>
</comment>
<dbReference type="GO" id="GO:0008840">
    <property type="term" value="F:4-hydroxy-tetrahydrodipicolinate synthase activity"/>
    <property type="evidence" value="ECO:0007669"/>
    <property type="project" value="TreeGrafter"/>
</dbReference>
<dbReference type="PANTHER" id="PTHR12128:SF19">
    <property type="entry name" value="5-DEHYDRO-4-DEOXYGLUCARATE DEHYDRATASE 2-RELATED"/>
    <property type="match status" value="1"/>
</dbReference>
<evidence type="ECO:0000313" key="5">
    <source>
        <dbReference type="Proteomes" id="UP000606172"/>
    </source>
</evidence>
<evidence type="ECO:0000256" key="2">
    <source>
        <dbReference type="PIRNR" id="PIRNR001365"/>
    </source>
</evidence>
<organism evidence="4 5">
    <name type="scientific">Sinosporangium siamense</name>
    <dbReference type="NCBI Taxonomy" id="1367973"/>
    <lineage>
        <taxon>Bacteria</taxon>
        <taxon>Bacillati</taxon>
        <taxon>Actinomycetota</taxon>
        <taxon>Actinomycetes</taxon>
        <taxon>Streptosporangiales</taxon>
        <taxon>Streptosporangiaceae</taxon>
        <taxon>Sinosporangium</taxon>
    </lineage>
</organism>
<proteinExistence type="inferred from homology"/>
<sequence>MNDPITEPLPRPIVGFLPTAFTPEGAVDSGKMKDLADLLARHGIRPAVLGGMGEFYALRRDEARLCMEAAVAGAVGRVPVVAGIGSSTREATELATDARDAGVSVLVLNPHYFAVPTPDGAAEHVRRITGESGLPAIVYSSKTQPATEDHLERLTAVTGFHGVKETAFGPDEVRRRVARWGDRIEWWGVGEIGGTEYARAGGKVVTSSLANFSPATSAAYVRAALNGESVDPELAECCAAWDALLRAPEGYLGVLKAVMRELYGWHPAVRLPMTEAGAASRESVARFLERFRHLSARSAP</sequence>
<gene>
    <name evidence="4" type="primary">dapA_1</name>
    <name evidence="4" type="ORF">Ssi02_18310</name>
</gene>
<evidence type="ECO:0000256" key="3">
    <source>
        <dbReference type="PIRSR" id="PIRSR001365-1"/>
    </source>
</evidence>
<dbReference type="SMART" id="SM01130">
    <property type="entry name" value="DHDPS"/>
    <property type="match status" value="1"/>
</dbReference>
<dbReference type="Proteomes" id="UP000606172">
    <property type="component" value="Unassembled WGS sequence"/>
</dbReference>
<dbReference type="PANTHER" id="PTHR12128">
    <property type="entry name" value="DIHYDRODIPICOLINATE SYNTHASE"/>
    <property type="match status" value="1"/>
</dbReference>
<dbReference type="Pfam" id="PF00701">
    <property type="entry name" value="DHDPS"/>
    <property type="match status" value="1"/>
</dbReference>
<accession>A0A919RCW8</accession>
<feature type="active site" description="Schiff-base intermediate with substrate" evidence="3">
    <location>
        <position position="164"/>
    </location>
</feature>
<keyword evidence="1 2" id="KW-0456">Lyase</keyword>
<dbReference type="RefSeq" id="WP_204023339.1">
    <property type="nucleotide sequence ID" value="NZ_BOOW01000010.1"/>
</dbReference>
<dbReference type="EMBL" id="BOOW01000010">
    <property type="protein sequence ID" value="GII91600.1"/>
    <property type="molecule type" value="Genomic_DNA"/>
</dbReference>
<dbReference type="PIRSF" id="PIRSF001365">
    <property type="entry name" value="DHDPS"/>
    <property type="match status" value="1"/>
</dbReference>